<evidence type="ECO:0000256" key="1">
    <source>
        <dbReference type="SAM" id="Phobius"/>
    </source>
</evidence>
<proteinExistence type="predicted"/>
<dbReference type="HOGENOM" id="CLU_2636629_0_0_11"/>
<keyword evidence="1" id="KW-0812">Transmembrane</keyword>
<keyword evidence="1" id="KW-0472">Membrane</keyword>
<reference evidence="2 3" key="1">
    <citation type="journal article" date="2014" name="Genome Announc.">
        <title>Draft Genome Sequence of Streptomyces roseochromogenes subsp. oscitans DS 12.976, Producer of the Aminocoumarin Antibiotic Clorobiocin.</title>
        <authorList>
            <person name="Ruckert C."/>
            <person name="Kalinowski J."/>
            <person name="Heide L."/>
            <person name="Apel A.K."/>
        </authorList>
    </citation>
    <scope>NUCLEOTIDE SEQUENCE [LARGE SCALE GENOMIC DNA]</scope>
    <source>
        <strain evidence="2 3">DS 12.976</strain>
    </source>
</reference>
<organism evidence="2 3">
    <name type="scientific">Streptomyces roseochromogenus subsp. oscitans DS 12.976</name>
    <dbReference type="NCBI Taxonomy" id="1352936"/>
    <lineage>
        <taxon>Bacteria</taxon>
        <taxon>Bacillati</taxon>
        <taxon>Actinomycetota</taxon>
        <taxon>Actinomycetes</taxon>
        <taxon>Kitasatosporales</taxon>
        <taxon>Streptomycetaceae</taxon>
        <taxon>Streptomyces</taxon>
    </lineage>
</organism>
<dbReference type="AlphaFoldDB" id="V6JFB0"/>
<sequence>MLASLLGPLFLLLPLAGSSYALQLAVRFSADHLHEPIQLTGGWWPALLAALVCVAFLAIWARTTMWIAQRLGQTTIA</sequence>
<keyword evidence="1" id="KW-1133">Transmembrane helix</keyword>
<dbReference type="EMBL" id="AWQX01000391">
    <property type="protein sequence ID" value="EST18520.1"/>
    <property type="molecule type" value="Genomic_DNA"/>
</dbReference>
<keyword evidence="3" id="KW-1185">Reference proteome</keyword>
<gene>
    <name evidence="2" type="ORF">M878_45200</name>
</gene>
<comment type="caution">
    <text evidence="2">The sequence shown here is derived from an EMBL/GenBank/DDBJ whole genome shotgun (WGS) entry which is preliminary data.</text>
</comment>
<dbReference type="Proteomes" id="UP000017984">
    <property type="component" value="Chromosome"/>
</dbReference>
<evidence type="ECO:0000313" key="2">
    <source>
        <dbReference type="EMBL" id="EST18520.1"/>
    </source>
</evidence>
<protein>
    <submittedName>
        <fullName evidence="2">Uncharacterized protein</fullName>
    </submittedName>
</protein>
<evidence type="ECO:0000313" key="3">
    <source>
        <dbReference type="Proteomes" id="UP000017984"/>
    </source>
</evidence>
<name>V6JFB0_STRRC</name>
<accession>V6JFB0</accession>
<feature type="transmembrane region" description="Helical" evidence="1">
    <location>
        <begin position="41"/>
        <end position="61"/>
    </location>
</feature>